<dbReference type="InterPro" id="IPR003870">
    <property type="entry name" value="DUF222"/>
</dbReference>
<dbReference type="InterPro" id="IPR003615">
    <property type="entry name" value="HNH_nuc"/>
</dbReference>
<dbReference type="Proteomes" id="UP000561011">
    <property type="component" value="Unassembled WGS sequence"/>
</dbReference>
<accession>A0A853EYL1</accession>
<dbReference type="EMBL" id="JACBYE010000085">
    <property type="protein sequence ID" value="NYS95531.1"/>
    <property type="molecule type" value="Genomic_DNA"/>
</dbReference>
<feature type="compositionally biased region" description="Polar residues" evidence="1">
    <location>
        <begin position="510"/>
        <end position="523"/>
    </location>
</feature>
<dbReference type="SMART" id="SM00507">
    <property type="entry name" value="HNHc"/>
    <property type="match status" value="1"/>
</dbReference>
<organism evidence="3 4">
    <name type="scientific">Sanguibacter inulinus</name>
    <dbReference type="NCBI Taxonomy" id="60922"/>
    <lineage>
        <taxon>Bacteria</taxon>
        <taxon>Bacillati</taxon>
        <taxon>Actinomycetota</taxon>
        <taxon>Actinomycetes</taxon>
        <taxon>Micrococcales</taxon>
        <taxon>Sanguibacteraceae</taxon>
        <taxon>Sanguibacter</taxon>
    </lineage>
</organism>
<dbReference type="AlphaFoldDB" id="A0A853EYL1"/>
<dbReference type="RefSeq" id="WP_179914663.1">
    <property type="nucleotide sequence ID" value="NZ_JACBYE010000085.1"/>
</dbReference>
<feature type="region of interest" description="Disordered" evidence="1">
    <location>
        <begin position="253"/>
        <end position="315"/>
    </location>
</feature>
<evidence type="ECO:0000313" key="3">
    <source>
        <dbReference type="EMBL" id="NYS95531.1"/>
    </source>
</evidence>
<dbReference type="Gene3D" id="1.10.30.50">
    <property type="match status" value="1"/>
</dbReference>
<dbReference type="CDD" id="cd00085">
    <property type="entry name" value="HNHc"/>
    <property type="match status" value="1"/>
</dbReference>
<keyword evidence="4" id="KW-1185">Reference proteome</keyword>
<sequence length="583" mass="62577">MTLAQVNDRQSELVDAVVAGFAEVAAAQARCAERVEALRRWSRDAADAAARRRGLEHASGLDRGLAERSVTAELACALRLPERSASALLVESQSLVHEHPATMTALRSGEVSYRHALAVLDATTGLDETSVLELDAILADRARSTTVSRLKRVARREHEHRDPRPMSVRHRLAAQDRHVELQPCEDGMAWLHHLLPAVQATAIFHRLTDIAAAVQGHDDPRTLAQLRADASIDLLLDDDARAVLAASTADAELPAPHIPSAGPSSPEGGGRSGATDRQPLRLSATRTHSRRTSGPGNEAASGHRNGTASEDGNDAEDAGAAVLTTTTGDDGPAHSIAGVADRVSLGDIKPQVAVTVPVMTLLGHSDEPGDLAGHGPIDADTARRLAAQAPSFLRILTHPETGTVLSVGRDRYAVPADLRSWLRLRDETCRFPGCSRRAQRCDIDHVTDWAHGGATDHHNLIHLCRKHHRLKHTTGWTVSTESPGRVGHGDECARPQPERPLALAMDRRASSSQYRTDAESITSPEVGGESTRHAASRTSADVVYWTTPSGRTYLDRAAGEISRVHGRRRDERGVATADHGPAP</sequence>
<feature type="region of interest" description="Disordered" evidence="1">
    <location>
        <begin position="506"/>
        <end position="538"/>
    </location>
</feature>
<protein>
    <submittedName>
        <fullName evidence="3">DUF222 domain-containing protein</fullName>
    </submittedName>
</protein>
<feature type="domain" description="HNH nuclease" evidence="2">
    <location>
        <begin position="417"/>
        <end position="469"/>
    </location>
</feature>
<name>A0A853EYL1_9MICO</name>
<proteinExistence type="predicted"/>
<feature type="region of interest" description="Disordered" evidence="1">
    <location>
        <begin position="561"/>
        <end position="583"/>
    </location>
</feature>
<evidence type="ECO:0000256" key="1">
    <source>
        <dbReference type="SAM" id="MobiDB-lite"/>
    </source>
</evidence>
<gene>
    <name evidence="3" type="ORF">HZZ10_18670</name>
</gene>
<reference evidence="3 4" key="1">
    <citation type="submission" date="2020-07" db="EMBL/GenBank/DDBJ databases">
        <title>MOT database genomes.</title>
        <authorList>
            <person name="Joseph S."/>
            <person name="Aduse-Opoku J."/>
            <person name="Hashim A."/>
            <person name="Wade W."/>
            <person name="Curtis M."/>
        </authorList>
    </citation>
    <scope>NUCLEOTIDE SEQUENCE [LARGE SCALE GENOMIC DNA]</scope>
    <source>
        <strain evidence="3 4">DSM 100099</strain>
    </source>
</reference>
<comment type="caution">
    <text evidence="3">The sequence shown here is derived from an EMBL/GenBank/DDBJ whole genome shotgun (WGS) entry which is preliminary data.</text>
</comment>
<feature type="compositionally biased region" description="Basic and acidic residues" evidence="1">
    <location>
        <begin position="487"/>
        <end position="496"/>
    </location>
</feature>
<feature type="region of interest" description="Disordered" evidence="1">
    <location>
        <begin position="477"/>
        <end position="496"/>
    </location>
</feature>
<evidence type="ECO:0000313" key="4">
    <source>
        <dbReference type="Proteomes" id="UP000561011"/>
    </source>
</evidence>
<dbReference type="Pfam" id="PF02720">
    <property type="entry name" value="DUF222"/>
    <property type="match status" value="2"/>
</dbReference>
<evidence type="ECO:0000259" key="2">
    <source>
        <dbReference type="SMART" id="SM00507"/>
    </source>
</evidence>